<proteinExistence type="predicted"/>
<keyword evidence="3" id="KW-1185">Reference proteome</keyword>
<sequence length="180" mass="21379">MLYLQKAKPHNASKWLGLVQQSRLELENWMPYLKKIKRDQEAEAYIQKNAHLDFYLGVHIYEIWASNTLVGLITLHSGRMLTQCVELAYWLGSDYRGKGYATQACQFLISKTFINTKITRVRINCLTTNQVSQAVAHRLCFKLKKEENQILYFEMNKKEWLEHYFEDEHLLRILEEIDFS</sequence>
<evidence type="ECO:0000313" key="3">
    <source>
        <dbReference type="Proteomes" id="UP001060919"/>
    </source>
</evidence>
<dbReference type="GO" id="GO:1990189">
    <property type="term" value="F:protein N-terminal-serine acetyltransferase activity"/>
    <property type="evidence" value="ECO:0007669"/>
    <property type="project" value="TreeGrafter"/>
</dbReference>
<reference evidence="2" key="1">
    <citation type="submission" date="2022-09" db="EMBL/GenBank/DDBJ databases">
        <title>Aureispira anguillicida sp. nov., isolated from Leptocephalus of Japanese eel Anguilla japonica.</title>
        <authorList>
            <person name="Yuasa K."/>
            <person name="Mekata T."/>
            <person name="Ikunari K."/>
        </authorList>
    </citation>
    <scope>NUCLEOTIDE SEQUENCE</scope>
    <source>
        <strain evidence="2">EL160426</strain>
    </source>
</reference>
<dbReference type="PANTHER" id="PTHR43441:SF2">
    <property type="entry name" value="FAMILY ACETYLTRANSFERASE, PUTATIVE (AFU_ORTHOLOGUE AFUA_7G00850)-RELATED"/>
    <property type="match status" value="1"/>
</dbReference>
<dbReference type="GO" id="GO:0005737">
    <property type="term" value="C:cytoplasm"/>
    <property type="evidence" value="ECO:0007669"/>
    <property type="project" value="TreeGrafter"/>
</dbReference>
<dbReference type="EMBL" id="AP026867">
    <property type="protein sequence ID" value="BDS12748.1"/>
    <property type="molecule type" value="Genomic_DNA"/>
</dbReference>
<dbReference type="Proteomes" id="UP001060919">
    <property type="component" value="Chromosome"/>
</dbReference>
<dbReference type="RefSeq" id="WP_264788106.1">
    <property type="nucleotide sequence ID" value="NZ_AP026867.1"/>
</dbReference>
<dbReference type="PANTHER" id="PTHR43441">
    <property type="entry name" value="RIBOSOMAL-PROTEIN-SERINE ACETYLTRANSFERASE"/>
    <property type="match status" value="1"/>
</dbReference>
<protein>
    <submittedName>
        <fullName evidence="2">GNAT family N-acetyltransferase</fullName>
    </submittedName>
</protein>
<dbReference type="Gene3D" id="3.40.630.30">
    <property type="match status" value="1"/>
</dbReference>
<feature type="domain" description="N-acetyltransferase" evidence="1">
    <location>
        <begin position="29"/>
        <end position="141"/>
    </location>
</feature>
<dbReference type="Pfam" id="PF13302">
    <property type="entry name" value="Acetyltransf_3"/>
    <property type="match status" value="1"/>
</dbReference>
<dbReference type="SUPFAM" id="SSF55729">
    <property type="entry name" value="Acyl-CoA N-acyltransferases (Nat)"/>
    <property type="match status" value="1"/>
</dbReference>
<gene>
    <name evidence="2" type="ORF">AsAng_0034730</name>
</gene>
<organism evidence="2 3">
    <name type="scientific">Aureispira anguillae</name>
    <dbReference type="NCBI Taxonomy" id="2864201"/>
    <lineage>
        <taxon>Bacteria</taxon>
        <taxon>Pseudomonadati</taxon>
        <taxon>Bacteroidota</taxon>
        <taxon>Saprospiria</taxon>
        <taxon>Saprospirales</taxon>
        <taxon>Saprospiraceae</taxon>
        <taxon>Aureispira</taxon>
    </lineage>
</organism>
<dbReference type="AlphaFoldDB" id="A0A915YGJ8"/>
<accession>A0A915YGJ8</accession>
<dbReference type="InterPro" id="IPR051908">
    <property type="entry name" value="Ribosomal_N-acetyltransferase"/>
</dbReference>
<evidence type="ECO:0000313" key="2">
    <source>
        <dbReference type="EMBL" id="BDS12748.1"/>
    </source>
</evidence>
<name>A0A915YGJ8_9BACT</name>
<dbReference type="InterPro" id="IPR016181">
    <property type="entry name" value="Acyl_CoA_acyltransferase"/>
</dbReference>
<dbReference type="KEGG" id="aup:AsAng_0034730"/>
<dbReference type="InterPro" id="IPR000182">
    <property type="entry name" value="GNAT_dom"/>
</dbReference>
<evidence type="ECO:0000259" key="1">
    <source>
        <dbReference type="Pfam" id="PF13302"/>
    </source>
</evidence>
<dbReference type="GO" id="GO:0008999">
    <property type="term" value="F:protein-N-terminal-alanine acetyltransferase activity"/>
    <property type="evidence" value="ECO:0007669"/>
    <property type="project" value="TreeGrafter"/>
</dbReference>